<organism evidence="2 3">
    <name type="scientific">Micromonospora trifolii</name>
    <dbReference type="NCBI Taxonomy" id="2911208"/>
    <lineage>
        <taxon>Bacteria</taxon>
        <taxon>Bacillati</taxon>
        <taxon>Actinomycetota</taxon>
        <taxon>Actinomycetes</taxon>
        <taxon>Micromonosporales</taxon>
        <taxon>Micromonosporaceae</taxon>
        <taxon>Micromonospora</taxon>
    </lineage>
</organism>
<dbReference type="Proteomes" id="UP001201629">
    <property type="component" value="Unassembled WGS sequence"/>
</dbReference>
<evidence type="ECO:0000313" key="3">
    <source>
        <dbReference type="Proteomes" id="UP001201629"/>
    </source>
</evidence>
<dbReference type="EMBL" id="JAKKFD010000044">
    <property type="protein sequence ID" value="MCG5446237.1"/>
    <property type="molecule type" value="Genomic_DNA"/>
</dbReference>
<accession>A0ABS9N8E4</accession>
<protein>
    <submittedName>
        <fullName evidence="2">Uncharacterized protein</fullName>
    </submittedName>
</protein>
<reference evidence="2 3" key="1">
    <citation type="submission" date="2022-01" db="EMBL/GenBank/DDBJ databases">
        <authorList>
            <person name="Riesco R."/>
            <person name="Trujillo M.E."/>
        </authorList>
    </citation>
    <scope>NUCLEOTIDE SEQUENCE [LARGE SCALE GENOMIC DNA]</scope>
    <source>
        <strain evidence="2 3">NIE79</strain>
    </source>
</reference>
<proteinExistence type="predicted"/>
<keyword evidence="3" id="KW-1185">Reference proteome</keyword>
<gene>
    <name evidence="2" type="ORF">NIE79_004805</name>
</gene>
<evidence type="ECO:0000256" key="1">
    <source>
        <dbReference type="SAM" id="MobiDB-lite"/>
    </source>
</evidence>
<sequence>MTASPDATPNGATHPNPSHYQARQHTNEAVLIGGDVPIAVWRLDNRDDTAPAAHPGSRLASRLAQRLILVYTHRGDTIVDFDSDPHLENASCLTSRTYRPITDPTTVADLDALTNPISLVVLRWPPRHNTRTPASITDLFAACRLIMTADTCAMAAVSSAAPGQPGTTHAEHLSELLPAARSAGLTHILHIVAVTGPGDHDEFLYYTTQAEAEAARQGWPTGDNGSSYGVDLMVFTNGSRHG</sequence>
<dbReference type="RefSeq" id="WP_238681161.1">
    <property type="nucleotide sequence ID" value="NZ_JAKKFD010000044.1"/>
</dbReference>
<name>A0ABS9N8E4_9ACTN</name>
<evidence type="ECO:0000313" key="2">
    <source>
        <dbReference type="EMBL" id="MCG5446237.1"/>
    </source>
</evidence>
<feature type="region of interest" description="Disordered" evidence="1">
    <location>
        <begin position="1"/>
        <end position="21"/>
    </location>
</feature>
<comment type="caution">
    <text evidence="2">The sequence shown here is derived from an EMBL/GenBank/DDBJ whole genome shotgun (WGS) entry which is preliminary data.</text>
</comment>